<dbReference type="EMBL" id="GBRH01278318">
    <property type="protein sequence ID" value="JAD19577.1"/>
    <property type="molecule type" value="Transcribed_RNA"/>
</dbReference>
<sequence>MPNLSTVRNSTSPPVGRQCIKHQKSSAIQCFIKFNQEHY</sequence>
<reference evidence="1" key="1">
    <citation type="submission" date="2014-09" db="EMBL/GenBank/DDBJ databases">
        <authorList>
            <person name="Magalhaes I.L.F."/>
            <person name="Oliveira U."/>
            <person name="Santos F.R."/>
            <person name="Vidigal T.H.D.A."/>
            <person name="Brescovit A.D."/>
            <person name="Santos A.J."/>
        </authorList>
    </citation>
    <scope>NUCLEOTIDE SEQUENCE</scope>
    <source>
        <tissue evidence="1">Shoot tissue taken approximately 20 cm above the soil surface</tissue>
    </source>
</reference>
<dbReference type="AlphaFoldDB" id="A0A0A8Y6A5"/>
<organism evidence="1">
    <name type="scientific">Arundo donax</name>
    <name type="common">Giant reed</name>
    <name type="synonym">Donax arundinaceus</name>
    <dbReference type="NCBI Taxonomy" id="35708"/>
    <lineage>
        <taxon>Eukaryota</taxon>
        <taxon>Viridiplantae</taxon>
        <taxon>Streptophyta</taxon>
        <taxon>Embryophyta</taxon>
        <taxon>Tracheophyta</taxon>
        <taxon>Spermatophyta</taxon>
        <taxon>Magnoliopsida</taxon>
        <taxon>Liliopsida</taxon>
        <taxon>Poales</taxon>
        <taxon>Poaceae</taxon>
        <taxon>PACMAD clade</taxon>
        <taxon>Arundinoideae</taxon>
        <taxon>Arundineae</taxon>
        <taxon>Arundo</taxon>
    </lineage>
</organism>
<protein>
    <submittedName>
        <fullName evidence="1">Uncharacterized protein</fullName>
    </submittedName>
</protein>
<reference evidence="1" key="2">
    <citation type="journal article" date="2015" name="Data Brief">
        <title>Shoot transcriptome of the giant reed, Arundo donax.</title>
        <authorList>
            <person name="Barrero R.A."/>
            <person name="Guerrero F.D."/>
            <person name="Moolhuijzen P."/>
            <person name="Goolsby J.A."/>
            <person name="Tidwell J."/>
            <person name="Bellgard S.E."/>
            <person name="Bellgard M.I."/>
        </authorList>
    </citation>
    <scope>NUCLEOTIDE SEQUENCE</scope>
    <source>
        <tissue evidence="1">Shoot tissue taken approximately 20 cm above the soil surface</tissue>
    </source>
</reference>
<accession>A0A0A8Y6A5</accession>
<name>A0A0A8Y6A5_ARUDO</name>
<evidence type="ECO:0000313" key="1">
    <source>
        <dbReference type="EMBL" id="JAD19577.1"/>
    </source>
</evidence>
<proteinExistence type="predicted"/>